<dbReference type="Pfam" id="PF01061">
    <property type="entry name" value="ABC2_membrane"/>
    <property type="match status" value="1"/>
</dbReference>
<dbReference type="AlphaFoldDB" id="A0ABC8UJI3"/>
<feature type="domain" description="ABC-2 type transporter transmembrane" evidence="7">
    <location>
        <begin position="2"/>
        <end position="88"/>
    </location>
</feature>
<feature type="transmembrane region" description="Helical" evidence="6">
    <location>
        <begin position="29"/>
        <end position="53"/>
    </location>
</feature>
<gene>
    <name evidence="8" type="ORF">ILEXP_LOCUS51223</name>
</gene>
<dbReference type="InterPro" id="IPR013525">
    <property type="entry name" value="ABC2_TM"/>
</dbReference>
<evidence type="ECO:0000256" key="5">
    <source>
        <dbReference type="ARBA" id="ARBA00023136"/>
    </source>
</evidence>
<protein>
    <recommendedName>
        <fullName evidence="7">ABC-2 type transporter transmembrane domain-containing protein</fullName>
    </recommendedName>
</protein>
<evidence type="ECO:0000256" key="4">
    <source>
        <dbReference type="ARBA" id="ARBA00022989"/>
    </source>
</evidence>
<evidence type="ECO:0000313" key="8">
    <source>
        <dbReference type="EMBL" id="CAK9181176.1"/>
    </source>
</evidence>
<comment type="subcellular location">
    <subcellularLocation>
        <location evidence="1">Membrane</location>
        <topology evidence="1">Multi-pass membrane protein</topology>
    </subcellularLocation>
</comment>
<comment type="caution">
    <text evidence="8">The sequence shown here is derived from an EMBL/GenBank/DDBJ whole genome shotgun (WGS) entry which is preliminary data.</text>
</comment>
<dbReference type="GO" id="GO:0005886">
    <property type="term" value="C:plasma membrane"/>
    <property type="evidence" value="ECO:0007669"/>
    <property type="project" value="UniProtKB-ARBA"/>
</dbReference>
<organism evidence="8 9">
    <name type="scientific">Ilex paraguariensis</name>
    <name type="common">yerba mate</name>
    <dbReference type="NCBI Taxonomy" id="185542"/>
    <lineage>
        <taxon>Eukaryota</taxon>
        <taxon>Viridiplantae</taxon>
        <taxon>Streptophyta</taxon>
        <taxon>Embryophyta</taxon>
        <taxon>Tracheophyta</taxon>
        <taxon>Spermatophyta</taxon>
        <taxon>Magnoliopsida</taxon>
        <taxon>eudicotyledons</taxon>
        <taxon>Gunneridae</taxon>
        <taxon>Pentapetalae</taxon>
        <taxon>asterids</taxon>
        <taxon>campanulids</taxon>
        <taxon>Aquifoliales</taxon>
        <taxon>Aquifoliaceae</taxon>
        <taxon>Ilex</taxon>
    </lineage>
</organism>
<keyword evidence="2" id="KW-0813">Transport</keyword>
<evidence type="ECO:0000256" key="1">
    <source>
        <dbReference type="ARBA" id="ARBA00004141"/>
    </source>
</evidence>
<name>A0ABC8UJI3_9AQUA</name>
<dbReference type="PANTHER" id="PTHR19241">
    <property type="entry name" value="ATP-BINDING CASSETTE TRANSPORTER"/>
    <property type="match status" value="1"/>
</dbReference>
<evidence type="ECO:0000256" key="3">
    <source>
        <dbReference type="ARBA" id="ARBA00022692"/>
    </source>
</evidence>
<accession>A0ABC8UJI3</accession>
<evidence type="ECO:0000256" key="2">
    <source>
        <dbReference type="ARBA" id="ARBA00022448"/>
    </source>
</evidence>
<dbReference type="Proteomes" id="UP001642360">
    <property type="component" value="Unassembled WGS sequence"/>
</dbReference>
<evidence type="ECO:0000313" key="9">
    <source>
        <dbReference type="Proteomes" id="UP001642360"/>
    </source>
</evidence>
<keyword evidence="3 6" id="KW-0812">Transmembrane</keyword>
<keyword evidence="9" id="KW-1185">Reference proteome</keyword>
<keyword evidence="5 6" id="KW-0472">Membrane</keyword>
<dbReference type="EMBL" id="CAUOFW020007947">
    <property type="protein sequence ID" value="CAK9181176.1"/>
    <property type="molecule type" value="Genomic_DNA"/>
</dbReference>
<keyword evidence="4 6" id="KW-1133">Transmembrane helix</keyword>
<proteinExistence type="predicted"/>
<sequence>MEAIVLGLFAGTLFYKLGGQYTQQRMNSVRALGFVSTMSIMLINLVQLPLYMLQRPIYYKHRAQRFFRASSYTVAHCIVNLPQTFIEVNAQQIFP</sequence>
<evidence type="ECO:0000259" key="7">
    <source>
        <dbReference type="Pfam" id="PF01061"/>
    </source>
</evidence>
<evidence type="ECO:0000256" key="6">
    <source>
        <dbReference type="SAM" id="Phobius"/>
    </source>
</evidence>
<reference evidence="8 9" key="1">
    <citation type="submission" date="2024-02" db="EMBL/GenBank/DDBJ databases">
        <authorList>
            <person name="Vignale AGUSTIN F."/>
            <person name="Sosa J E."/>
            <person name="Modenutti C."/>
        </authorList>
    </citation>
    <scope>NUCLEOTIDE SEQUENCE [LARGE SCALE GENOMIC DNA]</scope>
</reference>